<dbReference type="EMBL" id="BAABRL010000001">
    <property type="protein sequence ID" value="GAA5493969.1"/>
    <property type="molecule type" value="Genomic_DNA"/>
</dbReference>
<name>A0ABP9UX88_9BACT</name>
<dbReference type="SUPFAM" id="SSF52833">
    <property type="entry name" value="Thioredoxin-like"/>
    <property type="match status" value="1"/>
</dbReference>
<reference evidence="1 2" key="1">
    <citation type="submission" date="2024-02" db="EMBL/GenBank/DDBJ databases">
        <title>Rubritalea halochordaticola NBRC 107102.</title>
        <authorList>
            <person name="Ichikawa N."/>
            <person name="Katano-Makiyama Y."/>
            <person name="Hidaka K."/>
        </authorList>
    </citation>
    <scope>NUCLEOTIDE SEQUENCE [LARGE SCALE GENOMIC DNA]</scope>
    <source>
        <strain evidence="1 2">NBRC 107102</strain>
    </source>
</reference>
<dbReference type="Proteomes" id="UP001424741">
    <property type="component" value="Unassembled WGS sequence"/>
</dbReference>
<protein>
    <recommendedName>
        <fullName evidence="3">Thioredoxin-like fold domain-containing protein</fullName>
    </recommendedName>
</protein>
<proteinExistence type="predicted"/>
<evidence type="ECO:0000313" key="2">
    <source>
        <dbReference type="Proteomes" id="UP001424741"/>
    </source>
</evidence>
<keyword evidence="2" id="KW-1185">Reference proteome</keyword>
<accession>A0ABP9UX88</accession>
<evidence type="ECO:0000313" key="1">
    <source>
        <dbReference type="EMBL" id="GAA5493969.1"/>
    </source>
</evidence>
<evidence type="ECO:0008006" key="3">
    <source>
        <dbReference type="Google" id="ProtNLM"/>
    </source>
</evidence>
<comment type="caution">
    <text evidence="1">The sequence shown here is derived from an EMBL/GenBank/DDBJ whole genome shotgun (WGS) entry which is preliminary data.</text>
</comment>
<sequence length="87" mass="9786">MKFYNSDIATNDKVELVQISADREEDSALDWARSEKFPFYSVLAGDQKNLTLRSLGGRGIPSYVLIDKNGKEIARGHHSCIEKIKSL</sequence>
<dbReference type="InterPro" id="IPR036249">
    <property type="entry name" value="Thioredoxin-like_sf"/>
</dbReference>
<dbReference type="Gene3D" id="3.40.30.10">
    <property type="entry name" value="Glutaredoxin"/>
    <property type="match status" value="1"/>
</dbReference>
<organism evidence="1 2">
    <name type="scientific">Rubritalea halochordaticola</name>
    <dbReference type="NCBI Taxonomy" id="714537"/>
    <lineage>
        <taxon>Bacteria</taxon>
        <taxon>Pseudomonadati</taxon>
        <taxon>Verrucomicrobiota</taxon>
        <taxon>Verrucomicrobiia</taxon>
        <taxon>Verrucomicrobiales</taxon>
        <taxon>Rubritaleaceae</taxon>
        <taxon>Rubritalea</taxon>
    </lineage>
</organism>
<gene>
    <name evidence="1" type="ORF">Rhal01_00123</name>
</gene>